<reference evidence="9 10" key="1">
    <citation type="submission" date="2014-11" db="EMBL/GenBank/DDBJ databases">
        <title>Draft Genome Sequence of Brevibacterium linens AE038-8.</title>
        <authorList>
            <person name="Maizel D."/>
            <person name="Utturkar S.M."/>
            <person name="Brown S.D."/>
            <person name="Ferrero M."/>
            <person name="Rosen B.P."/>
        </authorList>
    </citation>
    <scope>NUCLEOTIDE SEQUENCE [LARGE SCALE GENOMIC DNA]</scope>
    <source>
        <strain evidence="9 10">AE038-8</strain>
    </source>
</reference>
<evidence type="ECO:0000313" key="9">
    <source>
        <dbReference type="EMBL" id="KHS51738.1"/>
    </source>
</evidence>
<dbReference type="RefSeq" id="WP_161792716.1">
    <property type="nucleotide sequence ID" value="NZ_JTJZ01000020.1"/>
</dbReference>
<dbReference type="PATRIC" id="fig|1703.6.peg.2187"/>
<dbReference type="Proteomes" id="UP000031488">
    <property type="component" value="Unassembled WGS sequence"/>
</dbReference>
<evidence type="ECO:0000256" key="4">
    <source>
        <dbReference type="ARBA" id="ARBA00022692"/>
    </source>
</evidence>
<comment type="similarity">
    <text evidence="2">Belongs to the DedA family.</text>
</comment>
<dbReference type="InterPro" id="IPR032818">
    <property type="entry name" value="DedA-like"/>
</dbReference>
<evidence type="ECO:0000259" key="8">
    <source>
        <dbReference type="Pfam" id="PF09335"/>
    </source>
</evidence>
<feature type="transmembrane region" description="Helical" evidence="7">
    <location>
        <begin position="16"/>
        <end position="34"/>
    </location>
</feature>
<dbReference type="PANTHER" id="PTHR30353">
    <property type="entry name" value="INNER MEMBRANE PROTEIN DEDA-RELATED"/>
    <property type="match status" value="1"/>
</dbReference>
<evidence type="ECO:0000256" key="3">
    <source>
        <dbReference type="ARBA" id="ARBA00022475"/>
    </source>
</evidence>
<dbReference type="EMBL" id="JTJZ01000020">
    <property type="protein sequence ID" value="KHS51738.1"/>
    <property type="molecule type" value="Genomic_DNA"/>
</dbReference>
<accession>A0A0B9AQV1</accession>
<keyword evidence="6 7" id="KW-0472">Membrane</keyword>
<keyword evidence="4 7" id="KW-0812">Transmembrane</keyword>
<evidence type="ECO:0000256" key="7">
    <source>
        <dbReference type="SAM" id="Phobius"/>
    </source>
</evidence>
<gene>
    <name evidence="9" type="ORF">AE0388_2288</name>
</gene>
<feature type="domain" description="VTT" evidence="8">
    <location>
        <begin position="34"/>
        <end position="157"/>
    </location>
</feature>
<feature type="transmembrane region" description="Helical" evidence="7">
    <location>
        <begin position="169"/>
        <end position="189"/>
    </location>
</feature>
<dbReference type="OrthoDB" id="3470041at2"/>
<feature type="transmembrane region" description="Helical" evidence="7">
    <location>
        <begin position="138"/>
        <end position="163"/>
    </location>
</feature>
<protein>
    <submittedName>
        <fullName evidence="9">SNARE associated protein</fullName>
    </submittedName>
</protein>
<sequence>MDLALELLTVTLTSPWVYLLIVVAAALDSLAPIVPSETLLITAATFAATGQPHPAGLVLAAAGGALLGDLASHLVGRFAAAGVGRWRRWARIAKLLESALTAFSRRGGTVLIAGRFVPGGRSLATIGSGLLGFPVRAFLLWDGIGSLAWALYSTGIGLIGGTLFEDRPLLGVAVGIGIALAITGSAELVRRLLSLRQRRRTRHRPRFGNLQTRDVMMEEMSQTHVWYVSYGSNMARDRLACYLQGGRPPGAMVTYPGARDGTLPQAEAGIDLPGTIYFAGESKVWGGGMAFYDHSVPGPTPAKAYLITAEQFADVAAQEMNRPPEPDSPLERLVFDLPAGSSHSVGPGGYETLLVLDHADGVPMVTFTAAHGSADTEHTQPQEPYLAMLRTGTAEVRAASGLRLPAAAQV</sequence>
<evidence type="ECO:0000256" key="2">
    <source>
        <dbReference type="ARBA" id="ARBA00010792"/>
    </source>
</evidence>
<dbReference type="InterPro" id="IPR032816">
    <property type="entry name" value="VTT_dom"/>
</dbReference>
<dbReference type="GO" id="GO:0005886">
    <property type="term" value="C:plasma membrane"/>
    <property type="evidence" value="ECO:0007669"/>
    <property type="project" value="UniProtKB-SubCell"/>
</dbReference>
<comment type="subcellular location">
    <subcellularLocation>
        <location evidence="1">Cell membrane</location>
        <topology evidence="1">Multi-pass membrane protein</topology>
    </subcellularLocation>
</comment>
<proteinExistence type="inferred from homology"/>
<organism evidence="9 10">
    <name type="scientific">Brevibacterium linens</name>
    <dbReference type="NCBI Taxonomy" id="1703"/>
    <lineage>
        <taxon>Bacteria</taxon>
        <taxon>Bacillati</taxon>
        <taxon>Actinomycetota</taxon>
        <taxon>Actinomycetes</taxon>
        <taxon>Micrococcales</taxon>
        <taxon>Brevibacteriaceae</taxon>
        <taxon>Brevibacterium</taxon>
    </lineage>
</organism>
<dbReference type="AlphaFoldDB" id="A0A0B9AQV1"/>
<keyword evidence="10" id="KW-1185">Reference proteome</keyword>
<evidence type="ECO:0000256" key="1">
    <source>
        <dbReference type="ARBA" id="ARBA00004651"/>
    </source>
</evidence>
<evidence type="ECO:0000313" key="10">
    <source>
        <dbReference type="Proteomes" id="UP000031488"/>
    </source>
</evidence>
<evidence type="ECO:0000256" key="5">
    <source>
        <dbReference type="ARBA" id="ARBA00022989"/>
    </source>
</evidence>
<keyword evidence="5 7" id="KW-1133">Transmembrane helix</keyword>
<dbReference type="Gene3D" id="3.10.490.10">
    <property type="entry name" value="Gamma-glutamyl cyclotransferase-like"/>
    <property type="match status" value="1"/>
</dbReference>
<dbReference type="PANTHER" id="PTHR30353:SF0">
    <property type="entry name" value="TRANSMEMBRANE PROTEIN"/>
    <property type="match status" value="1"/>
</dbReference>
<dbReference type="Pfam" id="PF09335">
    <property type="entry name" value="VTT_dom"/>
    <property type="match status" value="1"/>
</dbReference>
<name>A0A0B9AQV1_BRELN</name>
<evidence type="ECO:0000256" key="6">
    <source>
        <dbReference type="ARBA" id="ARBA00023136"/>
    </source>
</evidence>
<comment type="caution">
    <text evidence="9">The sequence shown here is derived from an EMBL/GenBank/DDBJ whole genome shotgun (WGS) entry which is preliminary data.</text>
</comment>
<keyword evidence="3" id="KW-1003">Cell membrane</keyword>